<keyword evidence="3" id="KW-0288">FMN</keyword>
<sequence>MTDWQHFDATALEELDRVYRLNLINSVTGVKAANLVGTRSRDGRENLAVFSSAVHLGSNPPFLGLMLRPTTVPRHSHENIQATGVYTLNAITGAMAERAHYTSAKFGADESEFEHCRLTPHYRDGFDAPFVAESPIRIGLRLTEEIPIRSNGTALLVGRVETLEVRDDGLMDDGAIDLAALELRAIAGLNRYHPIEPADFFPYARPDRVPDFRD</sequence>
<reference evidence="6 7" key="1">
    <citation type="submission" date="2023-09" db="EMBL/GenBank/DDBJ databases">
        <authorList>
            <person name="Rey-Velasco X."/>
        </authorList>
    </citation>
    <scope>NUCLEOTIDE SEQUENCE [LARGE SCALE GENOMIC DNA]</scope>
    <source>
        <strain evidence="6 7">W335</strain>
    </source>
</reference>
<comment type="similarity">
    <text evidence="4">Belongs to the flavoredoxin family.</text>
</comment>
<evidence type="ECO:0000313" key="6">
    <source>
        <dbReference type="EMBL" id="MDT0634670.1"/>
    </source>
</evidence>
<evidence type="ECO:0000256" key="1">
    <source>
        <dbReference type="ARBA" id="ARBA00001917"/>
    </source>
</evidence>
<feature type="domain" description="Flavin reductase like" evidence="5">
    <location>
        <begin position="26"/>
        <end position="179"/>
    </location>
</feature>
<keyword evidence="2" id="KW-0285">Flavoprotein</keyword>
<comment type="cofactor">
    <cofactor evidence="1">
        <name>FMN</name>
        <dbReference type="ChEBI" id="CHEBI:58210"/>
    </cofactor>
</comment>
<dbReference type="SMART" id="SM00903">
    <property type="entry name" value="Flavin_Reduct"/>
    <property type="match status" value="1"/>
</dbReference>
<dbReference type="SUPFAM" id="SSF50475">
    <property type="entry name" value="FMN-binding split barrel"/>
    <property type="match status" value="1"/>
</dbReference>
<proteinExistence type="inferred from homology"/>
<name>A0ABU3BZH9_9GAMM</name>
<dbReference type="Proteomes" id="UP001251857">
    <property type="component" value="Unassembled WGS sequence"/>
</dbReference>
<dbReference type="RefSeq" id="WP_311652471.1">
    <property type="nucleotide sequence ID" value="NZ_JAVRIB010000006.1"/>
</dbReference>
<dbReference type="Pfam" id="PF01613">
    <property type="entry name" value="Flavin_Reduct"/>
    <property type="match status" value="1"/>
</dbReference>
<keyword evidence="7" id="KW-1185">Reference proteome</keyword>
<gene>
    <name evidence="6" type="ORF">RM532_06845</name>
</gene>
<evidence type="ECO:0000256" key="4">
    <source>
        <dbReference type="ARBA" id="ARBA00038054"/>
    </source>
</evidence>
<evidence type="ECO:0000313" key="7">
    <source>
        <dbReference type="Proteomes" id="UP001251857"/>
    </source>
</evidence>
<dbReference type="Gene3D" id="2.30.110.10">
    <property type="entry name" value="Electron Transport, Fmn-binding Protein, Chain A"/>
    <property type="match status" value="1"/>
</dbReference>
<organism evidence="6 7">
    <name type="scientific">Spectribacter hydrogenoxidans</name>
    <dbReference type="NCBI Taxonomy" id="3075608"/>
    <lineage>
        <taxon>Bacteria</taxon>
        <taxon>Pseudomonadati</taxon>
        <taxon>Pseudomonadota</taxon>
        <taxon>Gammaproteobacteria</taxon>
        <taxon>Salinisphaerales</taxon>
        <taxon>Salinisphaeraceae</taxon>
        <taxon>Spectribacter</taxon>
    </lineage>
</organism>
<comment type="caution">
    <text evidence="6">The sequence shown here is derived from an EMBL/GenBank/DDBJ whole genome shotgun (WGS) entry which is preliminary data.</text>
</comment>
<dbReference type="EMBL" id="JAVRIB010000006">
    <property type="protein sequence ID" value="MDT0634670.1"/>
    <property type="molecule type" value="Genomic_DNA"/>
</dbReference>
<accession>A0ABU3BZH9</accession>
<dbReference type="PANTHER" id="PTHR33798:SF5">
    <property type="entry name" value="FLAVIN REDUCTASE LIKE DOMAIN-CONTAINING PROTEIN"/>
    <property type="match status" value="1"/>
</dbReference>
<evidence type="ECO:0000256" key="2">
    <source>
        <dbReference type="ARBA" id="ARBA00022630"/>
    </source>
</evidence>
<dbReference type="InterPro" id="IPR002563">
    <property type="entry name" value="Flavin_Rdtase-like_dom"/>
</dbReference>
<dbReference type="PANTHER" id="PTHR33798">
    <property type="entry name" value="FLAVOPROTEIN OXYGENASE"/>
    <property type="match status" value="1"/>
</dbReference>
<evidence type="ECO:0000259" key="5">
    <source>
        <dbReference type="SMART" id="SM00903"/>
    </source>
</evidence>
<evidence type="ECO:0000256" key="3">
    <source>
        <dbReference type="ARBA" id="ARBA00022643"/>
    </source>
</evidence>
<dbReference type="InterPro" id="IPR012349">
    <property type="entry name" value="Split_barrel_FMN-bd"/>
</dbReference>
<protein>
    <submittedName>
        <fullName evidence="6">Flavin reductase</fullName>
    </submittedName>
</protein>